<feature type="binding site" evidence="8">
    <location>
        <position position="329"/>
    </location>
    <ligand>
        <name>[4Fe-4S] cluster</name>
        <dbReference type="ChEBI" id="CHEBI:49883"/>
        <label>1</label>
    </ligand>
</feature>
<dbReference type="InterPro" id="IPR037225">
    <property type="entry name" value="Nuo51_FMN-bd_sf"/>
</dbReference>
<dbReference type="Pfam" id="PF01512">
    <property type="entry name" value="Complex1_51K"/>
    <property type="match status" value="1"/>
</dbReference>
<evidence type="ECO:0000313" key="10">
    <source>
        <dbReference type="EMBL" id="QNT35495.1"/>
    </source>
</evidence>
<keyword evidence="5 8" id="KW-0249">Electron transport</keyword>
<dbReference type="Pfam" id="PF13534">
    <property type="entry name" value="Fer4_17"/>
    <property type="match status" value="1"/>
</dbReference>
<proteinExistence type="inferred from homology"/>
<feature type="binding site" evidence="8">
    <location>
        <position position="365"/>
    </location>
    <ligand>
        <name>[4Fe-4S] cluster</name>
        <dbReference type="ChEBI" id="CHEBI:49883"/>
        <label>2</label>
    </ligand>
</feature>
<feature type="binding site" evidence="8">
    <location>
        <position position="336"/>
    </location>
    <ligand>
        <name>[4Fe-4S] cluster</name>
        <dbReference type="ChEBI" id="CHEBI:49883"/>
        <label>2</label>
    </ligand>
</feature>
<comment type="subunit">
    <text evidence="8">The Rnf complex is probably composed of eight subunits, including RnfA, RnfB, RnfC, RnfD, RnfE and RnfG.</text>
</comment>
<feature type="binding site" evidence="8">
    <location>
        <position position="371"/>
    </location>
    <ligand>
        <name>[4Fe-4S] cluster</name>
        <dbReference type="ChEBI" id="CHEBI:49883"/>
        <label>2</label>
    </ligand>
</feature>
<dbReference type="EC" id="7.-.-.-" evidence="8"/>
<evidence type="ECO:0000259" key="9">
    <source>
        <dbReference type="PROSITE" id="PS51379"/>
    </source>
</evidence>
<keyword evidence="8" id="KW-0472">Membrane</keyword>
<gene>
    <name evidence="8 10" type="primary">rnfC</name>
    <name evidence="10" type="ORF">ICMCNNFD_00012</name>
</gene>
<dbReference type="GO" id="GO:0022900">
    <property type="term" value="P:electron transport chain"/>
    <property type="evidence" value="ECO:0007669"/>
    <property type="project" value="UniProtKB-UniRule"/>
</dbReference>
<accession>A0A7H1KNI1</accession>
<dbReference type="InterPro" id="IPR010208">
    <property type="entry name" value="Ion_transpt_RnfC/RsxC"/>
</dbReference>
<comment type="subcellular location">
    <subcellularLocation>
        <location evidence="8">Cell membrane</location>
        <topology evidence="8">Peripheral membrane protein</topology>
    </subcellularLocation>
</comment>
<evidence type="ECO:0000256" key="2">
    <source>
        <dbReference type="ARBA" id="ARBA00022485"/>
    </source>
</evidence>
<keyword evidence="8" id="KW-1278">Translocase</keyword>
<keyword evidence="7 8" id="KW-0411">Iron-sulfur</keyword>
<dbReference type="PROSITE" id="PS51379">
    <property type="entry name" value="4FE4S_FER_2"/>
    <property type="match status" value="2"/>
</dbReference>
<dbReference type="GO" id="GO:0016491">
    <property type="term" value="F:oxidoreductase activity"/>
    <property type="evidence" value="ECO:0007669"/>
    <property type="project" value="UniProtKB-ARBA"/>
</dbReference>
<protein>
    <recommendedName>
        <fullName evidence="8">Ion-translocating oxidoreductase complex subunit C</fullName>
        <ecNumber evidence="8">7.-.-.-</ecNumber>
    </recommendedName>
    <alternativeName>
        <fullName evidence="8">Rnf electron transport complex subunit C</fullName>
    </alternativeName>
</protein>
<dbReference type="EMBL" id="MT776524">
    <property type="protein sequence ID" value="QNT35495.1"/>
    <property type="molecule type" value="Genomic_DNA"/>
</dbReference>
<feature type="binding site" evidence="8">
    <location>
        <position position="332"/>
    </location>
    <ligand>
        <name>[4Fe-4S] cluster</name>
        <dbReference type="ChEBI" id="CHEBI:49883"/>
        <label>1</label>
    </ligand>
</feature>
<dbReference type="GO" id="GO:0046872">
    <property type="term" value="F:metal ion binding"/>
    <property type="evidence" value="ECO:0007669"/>
    <property type="project" value="UniProtKB-KW"/>
</dbReference>
<evidence type="ECO:0000256" key="8">
    <source>
        <dbReference type="HAMAP-Rule" id="MF_00461"/>
    </source>
</evidence>
<evidence type="ECO:0000256" key="3">
    <source>
        <dbReference type="ARBA" id="ARBA00022723"/>
    </source>
</evidence>
<dbReference type="GO" id="GO:0009055">
    <property type="term" value="F:electron transfer activity"/>
    <property type="evidence" value="ECO:0007669"/>
    <property type="project" value="InterPro"/>
</dbReference>
<keyword evidence="1 8" id="KW-0813">Transport</keyword>
<comment type="function">
    <text evidence="8">Part of a membrane-bound complex that couples electron transfer with translocation of ions across the membrane.</text>
</comment>
<feature type="binding site" evidence="8">
    <location>
        <position position="326"/>
    </location>
    <ligand>
        <name>[4Fe-4S] cluster</name>
        <dbReference type="ChEBI" id="CHEBI:49883"/>
        <label>1</label>
    </ligand>
</feature>
<evidence type="ECO:0000256" key="1">
    <source>
        <dbReference type="ARBA" id="ARBA00022448"/>
    </source>
</evidence>
<organism evidence="10">
    <name type="scientific">uncultured Methanosarcinales archaeon</name>
    <dbReference type="NCBI Taxonomy" id="183757"/>
    <lineage>
        <taxon>Archaea</taxon>
        <taxon>Methanobacteriati</taxon>
        <taxon>Methanobacteriota</taxon>
        <taxon>Stenosarchaea group</taxon>
        <taxon>Methanomicrobia</taxon>
        <taxon>Methanosarcinales</taxon>
        <taxon>environmental samples</taxon>
    </lineage>
</organism>
<dbReference type="Pfam" id="PF13375">
    <property type="entry name" value="RnfC_N"/>
    <property type="match status" value="1"/>
</dbReference>
<comment type="similarity">
    <text evidence="8">Belongs to the 4Fe4S bacterial-type ferredoxin family. RnfC subfamily.</text>
</comment>
<dbReference type="Gene3D" id="3.30.70.20">
    <property type="match status" value="1"/>
</dbReference>
<dbReference type="InterPro" id="IPR011538">
    <property type="entry name" value="Nuo51_FMN-bd"/>
</dbReference>
<dbReference type="InterPro" id="IPR026902">
    <property type="entry name" value="RnfC_N"/>
</dbReference>
<feature type="domain" description="4Fe-4S ferredoxin-type" evidence="9">
    <location>
        <begin position="316"/>
        <end position="347"/>
    </location>
</feature>
<dbReference type="NCBIfam" id="TIGR01945">
    <property type="entry name" value="rnfC"/>
    <property type="match status" value="1"/>
</dbReference>
<comment type="cofactor">
    <cofactor evidence="8">
        <name>[4Fe-4S] cluster</name>
        <dbReference type="ChEBI" id="CHEBI:49883"/>
    </cofactor>
    <text evidence="8">Binds 2 [4Fe-4S] clusters per subunit.</text>
</comment>
<evidence type="ECO:0000256" key="7">
    <source>
        <dbReference type="ARBA" id="ARBA00023014"/>
    </source>
</evidence>
<keyword evidence="3 8" id="KW-0479">Metal-binding</keyword>
<keyword evidence="8" id="KW-1003">Cell membrane</keyword>
<name>A0A7H1KNI1_9EURY</name>
<dbReference type="SUPFAM" id="SSF142019">
    <property type="entry name" value="Nqo1 FMN-binding domain-like"/>
    <property type="match status" value="1"/>
</dbReference>
<dbReference type="InterPro" id="IPR017896">
    <property type="entry name" value="4Fe4S_Fe-S-bd"/>
</dbReference>
<dbReference type="GO" id="GO:0005886">
    <property type="term" value="C:plasma membrane"/>
    <property type="evidence" value="ECO:0007669"/>
    <property type="project" value="UniProtKB-SubCell"/>
</dbReference>
<keyword evidence="6 8" id="KW-0408">Iron</keyword>
<feature type="binding site" evidence="8">
    <location>
        <position position="368"/>
    </location>
    <ligand>
        <name>[4Fe-4S] cluster</name>
        <dbReference type="ChEBI" id="CHEBI:49883"/>
        <label>2</label>
    </ligand>
</feature>
<dbReference type="HAMAP" id="MF_00461">
    <property type="entry name" value="RsxC_RnfC"/>
    <property type="match status" value="1"/>
</dbReference>
<sequence length="399" mass="42595">MKIVTIKTPDQVIIPLQQHDGAVCDSLVSVGDIVSVGQLIGDGEFRIHSSVSGEVTAVSELPHPTGKDVLSVVIKTHDGEKREIEPVESSTGKIRRIIKEAGIVEPNGQPTLRTKEDINTIVVNGTNTWDLSSHEALMLDHPSKIVYGLKALMETVGATKAFIIIELGSEALHTMRTETIPDSNIKVIATPGYYPPGTENTLAKKFAKKKVPRGSTPEDKGVLVSSIAAMKAIYDALCDGEPMIKKVVTVAGAVGSPRDVLVDIGAPISHVIKECGGCSGTPVKIIVNGAIPGAAQYSDEVPVIKTTTGILVQTESNIEREPPAPCINCAWCVDECPIGLMPHLLYGYADSAQFDKCAELYIGDCVECGMCAYVCPSKLPIVQIIRYGKHGVAEMEAFE</sequence>
<reference evidence="10" key="1">
    <citation type="submission" date="2020-07" db="EMBL/GenBank/DDBJ databases">
        <title>Unique genomic features of the anaerobic methanotrophic archaea.</title>
        <authorList>
            <person name="Chadwick G.L."/>
            <person name="Skennerton C.T."/>
            <person name="Laso-Perez R."/>
            <person name="Leu A.O."/>
            <person name="Speth D.R."/>
            <person name="Yu H."/>
            <person name="Morgan-Lang C."/>
            <person name="Hatzenpichler R."/>
            <person name="Goudeau D."/>
            <person name="Malmstrom R."/>
            <person name="Brazelton W.J."/>
            <person name="Woyke T."/>
            <person name="Hallam S.J."/>
            <person name="Tyson G.W."/>
            <person name="Wegener G."/>
            <person name="Boetius A."/>
            <person name="Orphan V."/>
        </authorList>
    </citation>
    <scope>NUCLEOTIDE SEQUENCE</scope>
</reference>
<evidence type="ECO:0000256" key="6">
    <source>
        <dbReference type="ARBA" id="ARBA00023004"/>
    </source>
</evidence>
<dbReference type="Gene3D" id="3.40.50.11540">
    <property type="entry name" value="NADH-ubiquinone oxidoreductase 51kDa subunit"/>
    <property type="match status" value="1"/>
</dbReference>
<keyword evidence="2 8" id="KW-0004">4Fe-4S</keyword>
<feature type="domain" description="4Fe-4S ferredoxin-type" evidence="9">
    <location>
        <begin position="356"/>
        <end position="385"/>
    </location>
</feature>
<dbReference type="PANTHER" id="PTHR43034:SF2">
    <property type="entry name" value="ION-TRANSLOCATING OXIDOREDUCTASE COMPLEX SUBUNIT C"/>
    <property type="match status" value="1"/>
</dbReference>
<dbReference type="SUPFAM" id="SSF46548">
    <property type="entry name" value="alpha-helical ferredoxin"/>
    <property type="match status" value="1"/>
</dbReference>
<evidence type="ECO:0000256" key="5">
    <source>
        <dbReference type="ARBA" id="ARBA00022982"/>
    </source>
</evidence>
<feature type="binding site" evidence="8">
    <location>
        <position position="375"/>
    </location>
    <ligand>
        <name>[4Fe-4S] cluster</name>
        <dbReference type="ChEBI" id="CHEBI:49883"/>
        <label>1</label>
    </ligand>
</feature>
<keyword evidence="4 8" id="KW-0677">Repeat</keyword>
<dbReference type="PANTHER" id="PTHR43034">
    <property type="entry name" value="ION-TRANSLOCATING OXIDOREDUCTASE COMPLEX SUBUNIT C"/>
    <property type="match status" value="1"/>
</dbReference>
<dbReference type="PROSITE" id="PS00198">
    <property type="entry name" value="4FE4S_FER_1"/>
    <property type="match status" value="1"/>
</dbReference>
<dbReference type="GO" id="GO:0051539">
    <property type="term" value="F:4 iron, 4 sulfur cluster binding"/>
    <property type="evidence" value="ECO:0007669"/>
    <property type="project" value="UniProtKB-KW"/>
</dbReference>
<evidence type="ECO:0000256" key="4">
    <source>
        <dbReference type="ARBA" id="ARBA00022737"/>
    </source>
</evidence>
<dbReference type="InterPro" id="IPR017900">
    <property type="entry name" value="4Fe4S_Fe_S_CS"/>
</dbReference>
<dbReference type="AlphaFoldDB" id="A0A7H1KNI1"/>